<evidence type="ECO:0000256" key="5">
    <source>
        <dbReference type="ARBA" id="ARBA00022884"/>
    </source>
</evidence>
<dbReference type="PIRSF" id="PIRSF005814">
    <property type="entry name" value="MutS_YshD"/>
    <property type="match status" value="1"/>
</dbReference>
<dbReference type="Pfam" id="PF01713">
    <property type="entry name" value="Smr"/>
    <property type="match status" value="1"/>
</dbReference>
<dbReference type="OrthoDB" id="9808166at2"/>
<dbReference type="InterPro" id="IPR045076">
    <property type="entry name" value="MutS"/>
</dbReference>
<evidence type="ECO:0000256" key="8">
    <source>
        <dbReference type="SAM" id="Coils"/>
    </source>
</evidence>
<dbReference type="Proteomes" id="UP000298484">
    <property type="component" value="Unassembled WGS sequence"/>
</dbReference>
<dbReference type="PANTHER" id="PTHR48466">
    <property type="entry name" value="OS10G0509000 PROTEIN-RELATED"/>
    <property type="match status" value="1"/>
</dbReference>
<organism evidence="11 12">
    <name type="scientific">Lentibacillus salicampi</name>
    <dbReference type="NCBI Taxonomy" id="175306"/>
    <lineage>
        <taxon>Bacteria</taxon>
        <taxon>Bacillati</taxon>
        <taxon>Bacillota</taxon>
        <taxon>Bacilli</taxon>
        <taxon>Bacillales</taxon>
        <taxon>Bacillaceae</taxon>
        <taxon>Lentibacillus</taxon>
    </lineage>
</organism>
<keyword evidence="4 7" id="KW-0067">ATP-binding</keyword>
<evidence type="ECO:0000256" key="6">
    <source>
        <dbReference type="ARBA" id="ARBA00023125"/>
    </source>
</evidence>
<dbReference type="InterPro" id="IPR046893">
    <property type="entry name" value="MSSS"/>
</dbReference>
<dbReference type="Pfam" id="PF00488">
    <property type="entry name" value="MutS_V"/>
    <property type="match status" value="1"/>
</dbReference>
<sequence length="779" mass="86180">MNERIFQTLEFNKIIEQLNSQAATSTGKELAVQLKPSVDIAEVRELQAETDEASRILRLNLAVPLGGIADIRASIKRSVIGGVLTTAECLDVANTIYGGRQVKNFLEKMEEELPILKELAGRIETLRRLETEINSCIDDRGAMMDSASAKLRSIRSSIRTYESRVRDKLDNYTKSQSKMLSDAIITIRNDRYVLPVKQEYRGAVGGIVHDQSASGATLFMEPKAIVDLNNELQESKVKEKQEIERILRDLSGKIAEDEAVLSENVSILARIDFIVARAKLGRQMKAAMPAINDNRTINVKQARHPLLPEDEVVANDVALGDDYTSIVITGPNTGGKTVVLKMIGLFTLMAQSGLQIPADDGCEMAVFDDVFADIGDEQSIEQNLSTFSSHMTNIVSILREAGHKSLVLFDELGAGTDPQEGAALAMSILDDIVSRGARVVATTHYPELKAYGYNRDHVVNASVEFDVETLQPTYRLLIGVPGRSNAFDIAKRLGLAQTVIDQAKSHVGHSESVENMIASLDESRRQAEADYERANSVLEESKQLRSDLKKAWEQFEHKREDLYLKAENKADKALQKARDKAEMIVDEIRHMKTGAQLKEHEWIEARKMLEEAQPDLSAKTSDKPKKPSNTEQELKPGDAIKLITANQQGTVLEKTGENDYLVQVGIMKVKVKRNEIQPVKQKSTVTEKPLATVKGSSYHVKTELDLRGERFEDAMGTLEKYLDDALLAGYPKVFIIHGKGTGALRNGVKEFAKRHPRIASDRPGSAGEGGNGVTVLELK</sequence>
<evidence type="ECO:0000259" key="10">
    <source>
        <dbReference type="PROSITE" id="PS50828"/>
    </source>
</evidence>
<dbReference type="Gene3D" id="3.40.50.300">
    <property type="entry name" value="P-loop containing nucleotide triphosphate hydrolases"/>
    <property type="match status" value="1"/>
</dbReference>
<dbReference type="Pfam" id="PF20297">
    <property type="entry name" value="MSSS"/>
    <property type="match status" value="1"/>
</dbReference>
<dbReference type="HAMAP" id="MF_00092">
    <property type="entry name" value="MutS2"/>
    <property type="match status" value="1"/>
</dbReference>
<evidence type="ECO:0000256" key="1">
    <source>
        <dbReference type="ARBA" id="ARBA00022730"/>
    </source>
</evidence>
<proteinExistence type="inferred from homology"/>
<dbReference type="EC" id="3.1.-.-" evidence="7"/>
<protein>
    <recommendedName>
        <fullName evidence="7">Endonuclease MutS2</fullName>
        <ecNumber evidence="7">3.1.-.-</ecNumber>
    </recommendedName>
    <alternativeName>
        <fullName evidence="7">Ribosome-associated protein quality control-upstream factor</fullName>
        <shortName evidence="7">RQC-upstream factor</shortName>
        <shortName evidence="7">RqcU</shortName>
        <ecNumber evidence="7">3.6.4.-</ecNumber>
    </alternativeName>
</protein>
<name>A0A4Y9AEU0_9BACI</name>
<evidence type="ECO:0000256" key="9">
    <source>
        <dbReference type="SAM" id="MobiDB-lite"/>
    </source>
</evidence>
<dbReference type="GO" id="GO:0045910">
    <property type="term" value="P:negative regulation of DNA recombination"/>
    <property type="evidence" value="ECO:0007669"/>
    <property type="project" value="InterPro"/>
</dbReference>
<comment type="similarity">
    <text evidence="7">Belongs to the DNA mismatch repair MutS family. MutS2 subfamily.</text>
</comment>
<dbReference type="InterPro" id="IPR036063">
    <property type="entry name" value="Smr_dom_sf"/>
</dbReference>
<evidence type="ECO:0000256" key="2">
    <source>
        <dbReference type="ARBA" id="ARBA00022741"/>
    </source>
</evidence>
<dbReference type="PROSITE" id="PS50828">
    <property type="entry name" value="SMR"/>
    <property type="match status" value="1"/>
</dbReference>
<dbReference type="InterPro" id="IPR005747">
    <property type="entry name" value="MutS2"/>
</dbReference>
<keyword evidence="7 11" id="KW-0255">Endonuclease</keyword>
<dbReference type="InterPro" id="IPR000432">
    <property type="entry name" value="DNA_mismatch_repair_MutS_C"/>
</dbReference>
<feature type="binding site" evidence="7">
    <location>
        <begin position="330"/>
        <end position="337"/>
    </location>
    <ligand>
        <name>ATP</name>
        <dbReference type="ChEBI" id="CHEBI:30616"/>
    </ligand>
</feature>
<dbReference type="GO" id="GO:0030983">
    <property type="term" value="F:mismatched DNA binding"/>
    <property type="evidence" value="ECO:0007669"/>
    <property type="project" value="InterPro"/>
</dbReference>
<keyword evidence="5 7" id="KW-0694">RNA-binding</keyword>
<dbReference type="InterPro" id="IPR002625">
    <property type="entry name" value="Smr_dom"/>
</dbReference>
<dbReference type="GO" id="GO:0005524">
    <property type="term" value="F:ATP binding"/>
    <property type="evidence" value="ECO:0007669"/>
    <property type="project" value="UniProtKB-UniRule"/>
</dbReference>
<feature type="region of interest" description="Disordered" evidence="9">
    <location>
        <begin position="611"/>
        <end position="637"/>
    </location>
</feature>
<evidence type="ECO:0000313" key="12">
    <source>
        <dbReference type="Proteomes" id="UP000298484"/>
    </source>
</evidence>
<comment type="caution">
    <text evidence="11">The sequence shown here is derived from an EMBL/GenBank/DDBJ whole genome shotgun (WGS) entry which is preliminary data.</text>
</comment>
<keyword evidence="7" id="KW-0540">Nuclease</keyword>
<keyword evidence="6 7" id="KW-0238">DNA-binding</keyword>
<dbReference type="SUPFAM" id="SSF52540">
    <property type="entry name" value="P-loop containing nucleoside triphosphate hydrolases"/>
    <property type="match status" value="1"/>
</dbReference>
<dbReference type="GO" id="GO:0043023">
    <property type="term" value="F:ribosomal large subunit binding"/>
    <property type="evidence" value="ECO:0007669"/>
    <property type="project" value="UniProtKB-UniRule"/>
</dbReference>
<keyword evidence="2 7" id="KW-0547">Nucleotide-binding</keyword>
<dbReference type="SUPFAM" id="SSF48334">
    <property type="entry name" value="DNA repair protein MutS, domain III"/>
    <property type="match status" value="1"/>
</dbReference>
<dbReference type="EMBL" id="SRHY01000003">
    <property type="protein sequence ID" value="TFJ93945.1"/>
    <property type="molecule type" value="Genomic_DNA"/>
</dbReference>
<dbReference type="AlphaFoldDB" id="A0A4Y9AEU0"/>
<evidence type="ECO:0000256" key="4">
    <source>
        <dbReference type="ARBA" id="ARBA00022840"/>
    </source>
</evidence>
<dbReference type="FunFam" id="3.40.50.300:FF:000830">
    <property type="entry name" value="Endonuclease MutS2"/>
    <property type="match status" value="1"/>
</dbReference>
<dbReference type="SMART" id="SM00534">
    <property type="entry name" value="MUTSac"/>
    <property type="match status" value="1"/>
</dbReference>
<dbReference type="GO" id="GO:0016887">
    <property type="term" value="F:ATP hydrolysis activity"/>
    <property type="evidence" value="ECO:0007669"/>
    <property type="project" value="InterPro"/>
</dbReference>
<dbReference type="InterPro" id="IPR027417">
    <property type="entry name" value="P-loop_NTPase"/>
</dbReference>
<dbReference type="EC" id="3.6.4.-" evidence="7"/>
<keyword evidence="3 7" id="KW-0378">Hydrolase</keyword>
<reference evidence="11 12" key="1">
    <citation type="submission" date="2019-03" db="EMBL/GenBank/DDBJ databases">
        <title>Genome sequence of Lentibacillus salicampi ATCC BAA-719.</title>
        <authorList>
            <person name="Maclea K.S."/>
            <person name="Simoes Junior M."/>
        </authorList>
    </citation>
    <scope>NUCLEOTIDE SEQUENCE [LARGE SCALE GENOMIC DNA]</scope>
    <source>
        <strain evidence="11 12">ATCC BAA-719</strain>
    </source>
</reference>
<gene>
    <name evidence="7" type="primary">mutS2</name>
    <name evidence="7" type="synonym">rqcU</name>
    <name evidence="11" type="ORF">E4U82_03790</name>
</gene>
<dbReference type="PANTHER" id="PTHR48466:SF2">
    <property type="entry name" value="OS10G0509000 PROTEIN"/>
    <property type="match status" value="1"/>
</dbReference>
<dbReference type="InterPro" id="IPR007696">
    <property type="entry name" value="DNA_mismatch_repair_MutS_core"/>
</dbReference>
<keyword evidence="12" id="KW-1185">Reference proteome</keyword>
<dbReference type="PROSITE" id="PS00486">
    <property type="entry name" value="DNA_MISMATCH_REPAIR_2"/>
    <property type="match status" value="1"/>
</dbReference>
<dbReference type="GO" id="GO:0006298">
    <property type="term" value="P:mismatch repair"/>
    <property type="evidence" value="ECO:0007669"/>
    <property type="project" value="InterPro"/>
</dbReference>
<evidence type="ECO:0000313" key="11">
    <source>
        <dbReference type="EMBL" id="TFJ93945.1"/>
    </source>
</evidence>
<dbReference type="CDD" id="cd03280">
    <property type="entry name" value="ABC_MutS2"/>
    <property type="match status" value="1"/>
</dbReference>
<evidence type="ECO:0000256" key="3">
    <source>
        <dbReference type="ARBA" id="ARBA00022801"/>
    </source>
</evidence>
<dbReference type="Gene3D" id="3.30.1370.110">
    <property type="match status" value="1"/>
</dbReference>
<keyword evidence="1 7" id="KW-0699">rRNA-binding</keyword>
<dbReference type="NCBIfam" id="TIGR01069">
    <property type="entry name" value="mutS2"/>
    <property type="match status" value="1"/>
</dbReference>
<comment type="function">
    <text evidence="7">Acts as a ribosome collision sensor, splitting the ribosome into its 2 subunits. Detects stalled/collided 70S ribosomes which it binds and splits by an ATP-hydrolysis driven conformational change. Acts upstream of the ribosome quality control system (RQC), a ribosome-associated complex that mediates the extraction of incompletely synthesized nascent chains from stalled ribosomes and their subsequent degradation. Probably generates substrates for RQC.</text>
</comment>
<accession>A0A4Y9AEU0</accession>
<dbReference type="GO" id="GO:0004519">
    <property type="term" value="F:endonuclease activity"/>
    <property type="evidence" value="ECO:0007669"/>
    <property type="project" value="UniProtKB-UniRule"/>
</dbReference>
<dbReference type="InterPro" id="IPR036187">
    <property type="entry name" value="DNA_mismatch_repair_MutS_sf"/>
</dbReference>
<dbReference type="Gene3D" id="1.10.1420.10">
    <property type="match status" value="2"/>
</dbReference>
<dbReference type="GO" id="GO:0072344">
    <property type="term" value="P:rescue of stalled ribosome"/>
    <property type="evidence" value="ECO:0007669"/>
    <property type="project" value="UniProtKB-UniRule"/>
</dbReference>
<feature type="coiled-coil region" evidence="8">
    <location>
        <begin position="510"/>
        <end position="551"/>
    </location>
</feature>
<dbReference type="SMART" id="SM00533">
    <property type="entry name" value="MUTSd"/>
    <property type="match status" value="1"/>
</dbReference>
<comment type="subunit">
    <text evidence="7">Homodimer. Binds to stalled ribosomes, contacting rRNA.</text>
</comment>
<feature type="domain" description="Smr" evidence="10">
    <location>
        <begin position="704"/>
        <end position="779"/>
    </location>
</feature>
<dbReference type="GO" id="GO:0140664">
    <property type="term" value="F:ATP-dependent DNA damage sensor activity"/>
    <property type="evidence" value="ECO:0007669"/>
    <property type="project" value="InterPro"/>
</dbReference>
<dbReference type="RefSeq" id="WP_135108718.1">
    <property type="nucleotide sequence ID" value="NZ_SRHY01000003.1"/>
</dbReference>
<keyword evidence="8" id="KW-0175">Coiled coil</keyword>
<dbReference type="SUPFAM" id="SSF160443">
    <property type="entry name" value="SMR domain-like"/>
    <property type="match status" value="1"/>
</dbReference>
<dbReference type="SMART" id="SM00463">
    <property type="entry name" value="SMR"/>
    <property type="match status" value="1"/>
</dbReference>
<dbReference type="GO" id="GO:0019843">
    <property type="term" value="F:rRNA binding"/>
    <property type="evidence" value="ECO:0007669"/>
    <property type="project" value="UniProtKB-UniRule"/>
</dbReference>
<comment type="function">
    <text evidence="7">Endonuclease that is involved in the suppression of homologous recombination and thus may have a key role in the control of bacterial genetic diversity.</text>
</comment>
<evidence type="ECO:0000256" key="7">
    <source>
        <dbReference type="HAMAP-Rule" id="MF_00092"/>
    </source>
</evidence>